<feature type="domain" description="PilZ" evidence="1">
    <location>
        <begin position="124"/>
        <end position="200"/>
    </location>
</feature>
<dbReference type="EMBL" id="LR743504">
    <property type="protein sequence ID" value="CAA2105171.1"/>
    <property type="molecule type" value="Genomic_DNA"/>
</dbReference>
<dbReference type="Gene3D" id="2.40.10.220">
    <property type="entry name" value="predicted glycosyltransferase like domains"/>
    <property type="match status" value="1"/>
</dbReference>
<organism evidence="2">
    <name type="scientific">Methylobacterium bullatum</name>
    <dbReference type="NCBI Taxonomy" id="570505"/>
    <lineage>
        <taxon>Bacteria</taxon>
        <taxon>Pseudomonadati</taxon>
        <taxon>Pseudomonadota</taxon>
        <taxon>Alphaproteobacteria</taxon>
        <taxon>Hyphomicrobiales</taxon>
        <taxon>Methylobacteriaceae</taxon>
        <taxon>Methylobacterium</taxon>
    </lineage>
</organism>
<gene>
    <name evidence="2" type="ORF">MBUL_03059</name>
</gene>
<feature type="domain" description="PilZ" evidence="1">
    <location>
        <begin position="21"/>
        <end position="94"/>
    </location>
</feature>
<dbReference type="Pfam" id="PF07238">
    <property type="entry name" value="PilZ"/>
    <property type="match status" value="2"/>
</dbReference>
<dbReference type="AlphaFoldDB" id="A0A679J1Y1"/>
<dbReference type="GO" id="GO:0035438">
    <property type="term" value="F:cyclic-di-GMP binding"/>
    <property type="evidence" value="ECO:0007669"/>
    <property type="project" value="InterPro"/>
</dbReference>
<proteinExistence type="predicted"/>
<reference evidence="2" key="1">
    <citation type="submission" date="2019-12" db="EMBL/GenBank/DDBJ databases">
        <authorList>
            <person name="Cremers G."/>
        </authorList>
    </citation>
    <scope>NUCLEOTIDE SEQUENCE</scope>
    <source>
        <strain evidence="2">Mbul1</strain>
    </source>
</reference>
<accession>A0A679J1Y1</accession>
<evidence type="ECO:0000259" key="1">
    <source>
        <dbReference type="Pfam" id="PF07238"/>
    </source>
</evidence>
<name>A0A679J1Y1_9HYPH</name>
<evidence type="ECO:0000313" key="2">
    <source>
        <dbReference type="EMBL" id="CAA2105171.1"/>
    </source>
</evidence>
<sequence>MIEALAQTEAKPVRLLRPSDLRRHQRVKVALLGRYMLADRREFPCQTVDMSPGGVRLTCAVLGELDERVVLYLESIGRIEGTIARFPIGGIAVRLNATQRKRDKIASQLTWISNREALGLPEGRNHERLTPQETGVTVKLEGGREVAARIIDVSLSGVALSTQAQPPIGSSVMVGRTPGRVVRYFEGGIGVGFMLPISPDLFHEGLTL</sequence>
<dbReference type="InterPro" id="IPR009875">
    <property type="entry name" value="PilZ_domain"/>
</dbReference>
<protein>
    <recommendedName>
        <fullName evidence="1">PilZ domain-containing protein</fullName>
    </recommendedName>
</protein>
<dbReference type="SUPFAM" id="SSF141371">
    <property type="entry name" value="PilZ domain-like"/>
    <property type="match status" value="1"/>
</dbReference>